<dbReference type="InterPro" id="IPR050546">
    <property type="entry name" value="Glycosyl_Hydrlase_16"/>
</dbReference>
<dbReference type="PANTHER" id="PTHR10963:SF60">
    <property type="entry name" value="GRAM-NEGATIVE BACTERIA-BINDING PROTEIN 1-RELATED"/>
    <property type="match status" value="1"/>
</dbReference>
<protein>
    <recommendedName>
        <fullName evidence="2">GH16 domain-containing protein</fullName>
    </recommendedName>
</protein>
<reference evidence="3 4" key="1">
    <citation type="submission" date="2018-01" db="EMBL/GenBank/DDBJ databases">
        <title>Genome characterization of the sugarcane-associated fungus Trichoderma ghanense CCMA-1212 and their application in lignocelulose bioconversion.</title>
        <authorList>
            <person name="Steindorff A.S."/>
            <person name="Mendes T.D."/>
            <person name="Vilela E.S.D."/>
            <person name="Rodrigues D.S."/>
            <person name="Formighieri E.F."/>
            <person name="Melo I.S."/>
            <person name="Favaro L.C.L."/>
        </authorList>
    </citation>
    <scope>NUCLEOTIDE SEQUENCE [LARGE SCALE GENOMIC DNA]</scope>
    <source>
        <strain evidence="3 4">CCMA-1212</strain>
    </source>
</reference>
<organism evidence="3 4">
    <name type="scientific">Trichoderma ghanense</name>
    <dbReference type="NCBI Taxonomy" id="65468"/>
    <lineage>
        <taxon>Eukaryota</taxon>
        <taxon>Fungi</taxon>
        <taxon>Dikarya</taxon>
        <taxon>Ascomycota</taxon>
        <taxon>Pezizomycotina</taxon>
        <taxon>Sordariomycetes</taxon>
        <taxon>Hypocreomycetidae</taxon>
        <taxon>Hypocreales</taxon>
        <taxon>Hypocreaceae</taxon>
        <taxon>Trichoderma</taxon>
    </lineage>
</organism>
<dbReference type="EMBL" id="PPTA01000013">
    <property type="protein sequence ID" value="TFA99732.1"/>
    <property type="molecule type" value="Genomic_DNA"/>
</dbReference>
<dbReference type="Pfam" id="PF00722">
    <property type="entry name" value="Glyco_hydro_16"/>
    <property type="match status" value="1"/>
</dbReference>
<gene>
    <name evidence="3" type="ORF">CCMA1212_008448</name>
</gene>
<dbReference type="PANTHER" id="PTHR10963">
    <property type="entry name" value="GLYCOSYL HYDROLASE-RELATED"/>
    <property type="match status" value="1"/>
</dbReference>
<evidence type="ECO:0000313" key="3">
    <source>
        <dbReference type="EMBL" id="TFA99732.1"/>
    </source>
</evidence>
<feature type="domain" description="GH16" evidence="2">
    <location>
        <begin position="69"/>
        <end position="334"/>
    </location>
</feature>
<evidence type="ECO:0000313" key="4">
    <source>
        <dbReference type="Proteomes" id="UP001642720"/>
    </source>
</evidence>
<name>A0ABY2GUX0_9HYPO</name>
<dbReference type="Gene3D" id="2.60.120.200">
    <property type="match status" value="1"/>
</dbReference>
<feature type="non-terminal residue" evidence="3">
    <location>
        <position position="1"/>
    </location>
</feature>
<dbReference type="CDD" id="cd02182">
    <property type="entry name" value="GH16_Strep_laminarinase_like"/>
    <property type="match status" value="1"/>
</dbReference>
<keyword evidence="4" id="KW-1185">Reference proteome</keyword>
<comment type="caution">
    <text evidence="3">The sequence shown here is derived from an EMBL/GenBank/DDBJ whole genome shotgun (WGS) entry which is preliminary data.</text>
</comment>
<dbReference type="InterPro" id="IPR000757">
    <property type="entry name" value="Beta-glucanase-like"/>
</dbReference>
<dbReference type="SUPFAM" id="SSF49899">
    <property type="entry name" value="Concanavalin A-like lectins/glucanases"/>
    <property type="match status" value="1"/>
</dbReference>
<accession>A0ABY2GUX0</accession>
<sequence>RSWASEQNKQNQSFTRQQHLIRYPGRHSLTRIPRSKSTQRHNQSDKMHLQSLASVVLALALAIPSARATLSPNIPGMNLVWQETFVGNQGDMVDLTQWTVVTDLHNNQELETYTSLASNMQLSGGQTLQLVPQKSLLGEWTSSRIESIQAWTPSPGKTMQVQAALRGGDSALDQKAGMWPAFWMLGDSMRHGTPWPLCGELDIYEQINGQLTGYGTVHCDHTGGGACNEPSGLGESIAIPQDDQFHTWTLKIDRSSNYWQTETIQWFMDGTLFHTLTGAQIGDEGLWATLAHSPMYIILNLAVGGTWPGDPNEATLSGWGNMFEVQYVAVYESA</sequence>
<feature type="region of interest" description="Disordered" evidence="1">
    <location>
        <begin position="25"/>
        <end position="45"/>
    </location>
</feature>
<dbReference type="GeneID" id="300580030"/>
<dbReference type="PROSITE" id="PS51762">
    <property type="entry name" value="GH16_2"/>
    <property type="match status" value="1"/>
</dbReference>
<evidence type="ECO:0000259" key="2">
    <source>
        <dbReference type="PROSITE" id="PS51762"/>
    </source>
</evidence>
<feature type="compositionally biased region" description="Polar residues" evidence="1">
    <location>
        <begin position="1"/>
        <end position="18"/>
    </location>
</feature>
<feature type="region of interest" description="Disordered" evidence="1">
    <location>
        <begin position="1"/>
        <end position="20"/>
    </location>
</feature>
<evidence type="ECO:0000256" key="1">
    <source>
        <dbReference type="SAM" id="MobiDB-lite"/>
    </source>
</evidence>
<feature type="compositionally biased region" description="Basic residues" evidence="1">
    <location>
        <begin position="25"/>
        <end position="39"/>
    </location>
</feature>
<proteinExistence type="predicted"/>
<dbReference type="RefSeq" id="XP_073555934.1">
    <property type="nucleotide sequence ID" value="XM_073705580.1"/>
</dbReference>
<dbReference type="InterPro" id="IPR013320">
    <property type="entry name" value="ConA-like_dom_sf"/>
</dbReference>
<dbReference type="Proteomes" id="UP001642720">
    <property type="component" value="Unassembled WGS sequence"/>
</dbReference>